<dbReference type="AlphaFoldDB" id="S0F719"/>
<comment type="caution">
    <text evidence="1">The sequence shown here is derived from an EMBL/GenBank/DDBJ whole genome shotgun (WGS) entry which is preliminary data.</text>
</comment>
<gene>
    <name evidence="1" type="ORF">BACCOPRO_01625</name>
</gene>
<proteinExistence type="predicted"/>
<name>S0F719_9BACT</name>
<sequence>MIFNDKKGIEREKTEYDLCKKNHLSMIEYKIKLLSLYTDTLNRTIIWLR</sequence>
<reference evidence="1 2" key="1">
    <citation type="submission" date="2008-12" db="EMBL/GenBank/DDBJ databases">
        <authorList>
            <person name="Fulton L."/>
            <person name="Clifton S."/>
            <person name="Fulton B."/>
            <person name="Xu J."/>
            <person name="Minx P."/>
            <person name="Pepin K.H."/>
            <person name="Johnson M."/>
            <person name="Bhonagiri V."/>
            <person name="Nash W.E."/>
            <person name="Mardis E.R."/>
            <person name="Wilson R.K."/>
        </authorList>
    </citation>
    <scope>NUCLEOTIDE SEQUENCE [LARGE SCALE GENOMIC DNA]</scope>
    <source>
        <strain evidence="1 2">DSM 18228</strain>
    </source>
</reference>
<dbReference type="EMBL" id="ACBW01000116">
    <property type="protein sequence ID" value="EEF76128.1"/>
    <property type="molecule type" value="Genomic_DNA"/>
</dbReference>
<evidence type="ECO:0000313" key="2">
    <source>
        <dbReference type="Proteomes" id="UP000014073"/>
    </source>
</evidence>
<dbReference type="STRING" id="547042.BACCOPRO_01625"/>
<evidence type="ECO:0000313" key="1">
    <source>
        <dbReference type="EMBL" id="EEF76128.1"/>
    </source>
</evidence>
<accession>S0F719</accession>
<protein>
    <submittedName>
        <fullName evidence="1">Uncharacterized protein</fullName>
    </submittedName>
</protein>
<keyword evidence="2" id="KW-1185">Reference proteome</keyword>
<dbReference type="HOGENOM" id="CLU_3132189_0_0_10"/>
<organism evidence="1 2">
    <name type="scientific">Phocaeicola coprophilus DSM 18228 = JCM 13818</name>
    <dbReference type="NCBI Taxonomy" id="547042"/>
    <lineage>
        <taxon>Bacteria</taxon>
        <taxon>Pseudomonadati</taxon>
        <taxon>Bacteroidota</taxon>
        <taxon>Bacteroidia</taxon>
        <taxon>Bacteroidales</taxon>
        <taxon>Bacteroidaceae</taxon>
        <taxon>Phocaeicola</taxon>
    </lineage>
</organism>
<dbReference type="Proteomes" id="UP000014073">
    <property type="component" value="Unassembled WGS sequence"/>
</dbReference>